<dbReference type="InterPro" id="IPR025233">
    <property type="entry name" value="DUF4176"/>
</dbReference>
<reference evidence="1 2" key="1">
    <citation type="submission" date="2017-07" db="EMBL/GenBank/DDBJ databases">
        <title>Streptococcus pluranimalium as cause of bovine abortion.</title>
        <authorList>
            <person name="Rodriguez Campos S."/>
            <person name="Gobeli Brawand S."/>
            <person name="Brodard I."/>
            <person name="Rychener L."/>
            <person name="Perreten V."/>
        </authorList>
    </citation>
    <scope>NUCLEOTIDE SEQUENCE [LARGE SCALE GENOMIC DNA]</scope>
    <source>
        <strain evidence="1 2">14A0014</strain>
    </source>
</reference>
<dbReference type="AlphaFoldDB" id="A0A345VJL2"/>
<evidence type="ECO:0000313" key="2">
    <source>
        <dbReference type="Proteomes" id="UP000255411"/>
    </source>
</evidence>
<evidence type="ECO:0000313" key="1">
    <source>
        <dbReference type="EMBL" id="AXJ12914.1"/>
    </source>
</evidence>
<dbReference type="RefSeq" id="WP_115130131.1">
    <property type="nucleotide sequence ID" value="NZ_CP022601.1"/>
</dbReference>
<proteinExistence type="predicted"/>
<sequence>MNNNYLPLGSVVRLNDGDMKLMIISRFPLFENKGEVGYFDYASCVYPSGHSNEQTYFFNNEDIAEVFFEGYIDESEEKAQKIFEERLKDVAFPHFRIDEIAN</sequence>
<name>A0A345VJL2_9STRE</name>
<dbReference type="Pfam" id="PF13780">
    <property type="entry name" value="DUF4176"/>
    <property type="match status" value="1"/>
</dbReference>
<gene>
    <name evidence="1" type="ORF">Sp14A_09930</name>
</gene>
<dbReference type="Proteomes" id="UP000255411">
    <property type="component" value="Chromosome"/>
</dbReference>
<protein>
    <recommendedName>
        <fullName evidence="3">DUF4176 domain-containing protein</fullName>
    </recommendedName>
</protein>
<dbReference type="EMBL" id="CP022601">
    <property type="protein sequence ID" value="AXJ12914.1"/>
    <property type="molecule type" value="Genomic_DNA"/>
</dbReference>
<organism evidence="1 2">
    <name type="scientific">Streptococcus pluranimalium</name>
    <dbReference type="NCBI Taxonomy" id="82348"/>
    <lineage>
        <taxon>Bacteria</taxon>
        <taxon>Bacillati</taxon>
        <taxon>Bacillota</taxon>
        <taxon>Bacilli</taxon>
        <taxon>Lactobacillales</taxon>
        <taxon>Streptococcaceae</taxon>
        <taxon>Streptococcus</taxon>
    </lineage>
</organism>
<evidence type="ECO:0008006" key="3">
    <source>
        <dbReference type="Google" id="ProtNLM"/>
    </source>
</evidence>
<accession>A0A345VJL2</accession>